<dbReference type="AlphaFoldDB" id="A0A319E313"/>
<dbReference type="InterPro" id="IPR003819">
    <property type="entry name" value="TauD/TfdA-like"/>
</dbReference>
<feature type="domain" description="TauD/TfdA-like" evidence="2">
    <location>
        <begin position="518"/>
        <end position="689"/>
    </location>
</feature>
<dbReference type="Gene3D" id="3.60.130.10">
    <property type="entry name" value="Clavaminate synthase-like"/>
    <property type="match status" value="1"/>
</dbReference>
<name>A0A319E313_ASPSB</name>
<dbReference type="VEuPathDB" id="FungiDB:BO78DRAFT_409076"/>
<dbReference type="InterPro" id="IPR042098">
    <property type="entry name" value="TauD-like_sf"/>
</dbReference>
<reference evidence="3 4" key="1">
    <citation type="submission" date="2018-02" db="EMBL/GenBank/DDBJ databases">
        <title>The genomes of Aspergillus section Nigri reveals drivers in fungal speciation.</title>
        <authorList>
            <consortium name="DOE Joint Genome Institute"/>
            <person name="Vesth T.C."/>
            <person name="Nybo J."/>
            <person name="Theobald S."/>
            <person name="Brandl J."/>
            <person name="Frisvad J.C."/>
            <person name="Nielsen K.F."/>
            <person name="Lyhne E.K."/>
            <person name="Kogle M.E."/>
            <person name="Kuo A."/>
            <person name="Riley R."/>
            <person name="Clum A."/>
            <person name="Nolan M."/>
            <person name="Lipzen A."/>
            <person name="Salamov A."/>
            <person name="Henrissat B."/>
            <person name="Wiebenga A."/>
            <person name="De vries R.P."/>
            <person name="Grigoriev I.V."/>
            <person name="Mortensen U.H."/>
            <person name="Andersen M.R."/>
            <person name="Baker S.E."/>
        </authorList>
    </citation>
    <scope>NUCLEOTIDE SEQUENCE [LARGE SCALE GENOMIC DNA]</scope>
    <source>
        <strain evidence="3 4">CBS 121057</strain>
    </source>
</reference>
<accession>A0A319E313</accession>
<dbReference type="SUPFAM" id="SSF51197">
    <property type="entry name" value="Clavaminate synthase-like"/>
    <property type="match status" value="1"/>
</dbReference>
<dbReference type="Pfam" id="PF02668">
    <property type="entry name" value="TauD"/>
    <property type="match status" value="1"/>
</dbReference>
<dbReference type="SUPFAM" id="SSF56059">
    <property type="entry name" value="Glutathione synthetase ATP-binding domain-like"/>
    <property type="match status" value="1"/>
</dbReference>
<evidence type="ECO:0000313" key="4">
    <source>
        <dbReference type="Proteomes" id="UP000248423"/>
    </source>
</evidence>
<keyword evidence="1" id="KW-0560">Oxidoreductase</keyword>
<dbReference type="GO" id="GO:0016491">
    <property type="term" value="F:oxidoreductase activity"/>
    <property type="evidence" value="ECO:0007669"/>
    <property type="project" value="UniProtKB-KW"/>
</dbReference>
<evidence type="ECO:0000313" key="3">
    <source>
        <dbReference type="EMBL" id="PYI04462.1"/>
    </source>
</evidence>
<dbReference type="Proteomes" id="UP000248423">
    <property type="component" value="Unassembled WGS sequence"/>
</dbReference>
<evidence type="ECO:0000259" key="2">
    <source>
        <dbReference type="Pfam" id="PF02668"/>
    </source>
</evidence>
<gene>
    <name evidence="3" type="ORF">BO78DRAFT_409076</name>
</gene>
<dbReference type="EMBL" id="KZ826369">
    <property type="protein sequence ID" value="PYI04462.1"/>
    <property type="molecule type" value="Genomic_DNA"/>
</dbReference>
<sequence>MKIKPTSSQLQQVHLGVSASGYEPVTSYQGDPSIYIEEHELLQARIQGLCEARLWFRGSHEASCPRPILITKQHQKQLQQLHQALTAAIVDIVTRWWTDTDARFPERMPLRSEEEDLLKWVDLHRLPDSGSYANCSGSWRPDFLVENSGPESDSIESFRITEINARFSFNGFMYVAYGQEALGNLHDGLGLVPATDPVKIFGALLGLFQFDRPLYLLKGEEPGMDIHMFIDFAKRYLKMTPRLITPAELRLLPDSQATGGYKLCCLVADQGEASLGHSPFFITSGQGDKLEEIFQIGLELHQHELFALDPDVLRQISLRCFNDMRTILLVHDKRMLGIVKQEIPTLVARKVLRPEDCDVLERGIADTIIPGAPELDDLIGLSALLPDLRKMFLLKPIRGGKGAGIVFGDEIDPEEWLTTLERLRCPRLDSARTTYVIQRRIWPGLYEVILNASGERGHHGIVKVSLQFPDNQSRYLENLILSLCTHHGHGPPITHSASRGWFWDVCPSTISSQTPVHRARSETMQDFPWHTDCSYEAAPPQFFALHVLQHDRHGGGTLSAMKIAELARFLSPVTQTVLQQPEFQITIPPEFVKHPSETHIVGSILGIRAEDNSLIMRFRGEIVEPLNPRAAAALRELKDALHELEASSKSTLHLTATELPQGSIILLDNHRWLHARDSIKDPARHLRRVRWNAVPFPHSENLGSS</sequence>
<proteinExistence type="predicted"/>
<evidence type="ECO:0000256" key="1">
    <source>
        <dbReference type="ARBA" id="ARBA00023002"/>
    </source>
</evidence>
<keyword evidence="4" id="KW-1185">Reference proteome</keyword>
<dbReference type="OrthoDB" id="2117718at2759"/>
<protein>
    <submittedName>
        <fullName evidence="3">Clavaminate synthase-like protein</fullName>
    </submittedName>
</protein>
<organism evidence="3 4">
    <name type="scientific">Aspergillus sclerotiicarbonarius (strain CBS 121057 / IBT 28362)</name>
    <dbReference type="NCBI Taxonomy" id="1448318"/>
    <lineage>
        <taxon>Eukaryota</taxon>
        <taxon>Fungi</taxon>
        <taxon>Dikarya</taxon>
        <taxon>Ascomycota</taxon>
        <taxon>Pezizomycotina</taxon>
        <taxon>Eurotiomycetes</taxon>
        <taxon>Eurotiomycetidae</taxon>
        <taxon>Eurotiales</taxon>
        <taxon>Aspergillaceae</taxon>
        <taxon>Aspergillus</taxon>
        <taxon>Aspergillus subgen. Circumdati</taxon>
    </lineage>
</organism>